<dbReference type="PANTHER" id="PTHR37544">
    <property type="entry name" value="SPRAY-RELATED"/>
    <property type="match status" value="1"/>
</dbReference>
<keyword evidence="2" id="KW-1133">Transmembrane helix</keyword>
<reference evidence="3 4" key="1">
    <citation type="submission" date="2024-02" db="EMBL/GenBank/DDBJ databases">
        <title>Discinaceae phylogenomics.</title>
        <authorList>
            <person name="Dirks A.C."/>
            <person name="James T.Y."/>
        </authorList>
    </citation>
    <scope>NUCLEOTIDE SEQUENCE [LARGE SCALE GENOMIC DNA]</scope>
    <source>
        <strain evidence="3 4">ACD0624</strain>
    </source>
</reference>
<keyword evidence="2" id="KW-0472">Membrane</keyword>
<proteinExistence type="predicted"/>
<gene>
    <name evidence="3" type="ORF">Q9L58_010337</name>
</gene>
<feature type="transmembrane region" description="Helical" evidence="2">
    <location>
        <begin position="66"/>
        <end position="87"/>
    </location>
</feature>
<evidence type="ECO:0000256" key="1">
    <source>
        <dbReference type="SAM" id="MobiDB-lite"/>
    </source>
</evidence>
<keyword evidence="4" id="KW-1185">Reference proteome</keyword>
<feature type="transmembrane region" description="Helical" evidence="2">
    <location>
        <begin position="689"/>
        <end position="712"/>
    </location>
</feature>
<dbReference type="PANTHER" id="PTHR37544:SF3">
    <property type="entry name" value="SPRAY"/>
    <property type="match status" value="1"/>
</dbReference>
<evidence type="ECO:0000313" key="3">
    <source>
        <dbReference type="EMBL" id="KAL0630809.1"/>
    </source>
</evidence>
<feature type="region of interest" description="Disordered" evidence="1">
    <location>
        <begin position="1186"/>
        <end position="1205"/>
    </location>
</feature>
<keyword evidence="2" id="KW-0812">Transmembrane</keyword>
<feature type="transmembrane region" description="Helical" evidence="2">
    <location>
        <begin position="116"/>
        <end position="135"/>
    </location>
</feature>
<dbReference type="EMBL" id="JBBBZM010000374">
    <property type="protein sequence ID" value="KAL0630809.1"/>
    <property type="molecule type" value="Genomic_DNA"/>
</dbReference>
<dbReference type="Proteomes" id="UP001447188">
    <property type="component" value="Unassembled WGS sequence"/>
</dbReference>
<evidence type="ECO:0000313" key="4">
    <source>
        <dbReference type="Proteomes" id="UP001447188"/>
    </source>
</evidence>
<sequence length="1205" mass="132232">MIKMSTFGSSNDANSTNYVPGSIFQKVSLGHDSDSSSSDPVPHFTSWRKPFFERKDAPRSASWKPFTFKAGFLIPLFLVTCGFIVGLEVLNIQSDQNGGILFANNLDSYVAWQTFLYRYLPTIIAVIYGMVLAILDLDVKRLEPYFQLSKLEGASGKDSILLNYPFEFLAYVPIASFHRRHWTVFISGFSLVLTFWVITPLQSSILATEVGTRTIQTSFVLSKEFIPFDQQAAELTTQFEYAAYGTAWLGEEIAPFLTKAYMAVPFKRFGDVPDHVVNGRNESWTTTTRVYSTKVDCKPAGKKYENLGTGDGSMWYLTDYWNTCTLGVTPINSGTRNMQYFGIGGNKGLDSFSTSAGCNDTSLFVGIWAQAANGTAPPGDNEISAIFCRTSYYYDDAAILIDGATLRIIGPQTVEPSAKSTALELKDKIIDFETVEMDMLNIAQMSMNSTGPYIYRIGPSSTLRFDSWGLSQPSRMVGYIIASGDGKTFEDFKDPDVFGNAVEKAHRLLFSNALYFLLQPIPKENVGKPIAGTRLVTSTAVVVVTELVRILEGCLIFVGLCIVALFFTYRHRRNNLFSDPDSLSAKMSLVADSKHLLRDFEGLDECPDLGLSTLVESQIGVQIIFSFIPTAIATFIEPFWIVVTRAICAYQPYIQLQKGNASASSSLGVKYTNLPAALVFPRALRSRNYLVASVSAVSLLANFLAVAFGGLFENAYLPLPGPDTFTQTLAPIINSQMRYGEEQYLLANTNITAGTALPPFVTPEFYFLPFTWNATGNSSDLHTAVTRGFGGSVVCQPLESKSLQLAYYTPINTAGSAQNASDQFWGNNFNVTVPVTGGSGTVNCTAYPVSDSEWDPWTKNFAGPGSLAAGEYMLDLEPTAQDADQNTWDKCLSILIIGWARGTISGSNDDNSNFTFVPGTYKSTTLLCQQEIFSAEFEVVVDKSQRVQSYTRVGPFDVNNPAYFKDVSLTNFTAQMGRLFMAGSRVGGTSDDLASTNEVDASMDKAKFHNDSTALLFPHGLIGTLLNNTELANPTTPVPEFDLLDKGVQTLYGLLFAISLGLNSDRIFVPTTTGISISGTTTTEKQRMSMSNEIFYITAVLLGLNVLVGITTWILRPMQFFPKPPSLPRFPDSIAAEIGFFHASQALRDVSGTASVSSRAREKHLESLGHKYGYGVYISKDGVRRRGVERQSRLSNGSNSKASYE</sequence>
<protein>
    <submittedName>
        <fullName evidence="3">Uncharacterized protein</fullName>
    </submittedName>
</protein>
<organism evidence="3 4">
    <name type="scientific">Discina gigas</name>
    <dbReference type="NCBI Taxonomy" id="1032678"/>
    <lineage>
        <taxon>Eukaryota</taxon>
        <taxon>Fungi</taxon>
        <taxon>Dikarya</taxon>
        <taxon>Ascomycota</taxon>
        <taxon>Pezizomycotina</taxon>
        <taxon>Pezizomycetes</taxon>
        <taxon>Pezizales</taxon>
        <taxon>Discinaceae</taxon>
        <taxon>Discina</taxon>
    </lineage>
</organism>
<feature type="transmembrane region" description="Helical" evidence="2">
    <location>
        <begin position="182"/>
        <end position="199"/>
    </location>
</feature>
<feature type="compositionally biased region" description="Polar residues" evidence="1">
    <location>
        <begin position="1193"/>
        <end position="1205"/>
    </location>
</feature>
<evidence type="ECO:0000256" key="2">
    <source>
        <dbReference type="SAM" id="Phobius"/>
    </source>
</evidence>
<name>A0ABR3G4F5_9PEZI</name>
<comment type="caution">
    <text evidence="3">The sequence shown here is derived from an EMBL/GenBank/DDBJ whole genome shotgun (WGS) entry which is preliminary data.</text>
</comment>
<dbReference type="InterPro" id="IPR021840">
    <property type="entry name" value="DUF3433"/>
</dbReference>
<feature type="transmembrane region" description="Helical" evidence="2">
    <location>
        <begin position="1094"/>
        <end position="1115"/>
    </location>
</feature>
<dbReference type="Pfam" id="PF11915">
    <property type="entry name" value="DUF3433"/>
    <property type="match status" value="2"/>
</dbReference>
<feature type="transmembrane region" description="Helical" evidence="2">
    <location>
        <begin position="547"/>
        <end position="569"/>
    </location>
</feature>
<accession>A0ABR3G4F5</accession>